<dbReference type="EMBL" id="MN739712">
    <property type="protein sequence ID" value="QHT22566.1"/>
    <property type="molecule type" value="Genomic_DNA"/>
</dbReference>
<name>A0A6C0E0B1_9ZZZZ</name>
<dbReference type="InterPro" id="IPR007868">
    <property type="entry name" value="Hom_end_hint"/>
</dbReference>
<dbReference type="Pfam" id="PF05203">
    <property type="entry name" value="Hom_end_hint"/>
    <property type="match status" value="1"/>
</dbReference>
<dbReference type="InterPro" id="IPR036844">
    <property type="entry name" value="Hint_dom_sf"/>
</dbReference>
<dbReference type="SUPFAM" id="SSF51294">
    <property type="entry name" value="Hedgehog/intein (Hint) domain"/>
    <property type="match status" value="1"/>
</dbReference>
<dbReference type="CDD" id="cd00081">
    <property type="entry name" value="Hint"/>
    <property type="match status" value="1"/>
</dbReference>
<dbReference type="GO" id="GO:0016539">
    <property type="term" value="P:intein-mediated protein splicing"/>
    <property type="evidence" value="ECO:0007669"/>
    <property type="project" value="InterPro"/>
</dbReference>
<dbReference type="InterPro" id="IPR006141">
    <property type="entry name" value="Intein_N"/>
</dbReference>
<sequence>MSNENVETIYIKELDPDIIAPSTKQLSETESWGGSKLVVLGKPGCFTEKTKILCYDGSIKNVEDVNIGDKIMGDDSTCRNVIELCRNTDEMFEIKPNKGESYTVNKQHKLVLISSGNTKYKKGEIIEITVENYLKETKDFQNRMKIFRTGVEFQEQNINFDPYNIGLWLCNSFQDENITKEFGKNNNIPQSYKINSRENRLKLLAGILDIEGFYNINGNGFDFFHKNEVLFDDVLFLVRSLGFSAYKNKVEKSYEKDGERVSDIYYRCFIYGNVDEIPCKLLTKPGFKRKNIKNNLTTNFRVIPKGEGKYYGFTLDGNHRFLLGTFDVVRNTGKSTLIASLLYAKKHIFPVAVAFSGSEDSNGFYRKILPSTFVFNEYSEDQIKSFIRRQKIAKQHLPNPWAVILLDDCTDDARVFNTPLQQGMYKRGRHWSMWYIVSLQYAMDVKPVIRTNVDGVFILREPILKNRRSLWENYASVVPDFNLFCQLLDQLTDDYCCIYISNQTRSNDWKDCVFWYKAPKIPEDWKFGCPEYRQFHEDRFNPDYVDPYD</sequence>
<proteinExistence type="predicted"/>
<organism evidence="4">
    <name type="scientific">viral metagenome</name>
    <dbReference type="NCBI Taxonomy" id="1070528"/>
    <lineage>
        <taxon>unclassified sequences</taxon>
        <taxon>metagenomes</taxon>
        <taxon>organismal metagenomes</taxon>
    </lineage>
</organism>
<protein>
    <recommendedName>
        <fullName evidence="3">Hom-end-associated Hint domain-containing protein</fullName>
    </recommendedName>
</protein>
<dbReference type="InterPro" id="IPR027434">
    <property type="entry name" value="Homing_endonucl"/>
</dbReference>
<dbReference type="Gene3D" id="2.170.16.10">
    <property type="entry name" value="Hedgehog/Intein (Hint) domain"/>
    <property type="match status" value="1"/>
</dbReference>
<evidence type="ECO:0000256" key="2">
    <source>
        <dbReference type="ARBA" id="ARBA00023000"/>
    </source>
</evidence>
<dbReference type="SUPFAM" id="SSF55608">
    <property type="entry name" value="Homing endonucleases"/>
    <property type="match status" value="1"/>
</dbReference>
<dbReference type="Gene3D" id="3.10.28.10">
    <property type="entry name" value="Homing endonucleases"/>
    <property type="match status" value="1"/>
</dbReference>
<evidence type="ECO:0000256" key="1">
    <source>
        <dbReference type="ARBA" id="ARBA00022813"/>
    </source>
</evidence>
<evidence type="ECO:0000259" key="3">
    <source>
        <dbReference type="Pfam" id="PF05203"/>
    </source>
</evidence>
<reference evidence="4" key="1">
    <citation type="journal article" date="2020" name="Nature">
        <title>Giant virus diversity and host interactions through global metagenomics.</title>
        <authorList>
            <person name="Schulz F."/>
            <person name="Roux S."/>
            <person name="Paez-Espino D."/>
            <person name="Jungbluth S."/>
            <person name="Walsh D.A."/>
            <person name="Denef V.J."/>
            <person name="McMahon K.D."/>
            <person name="Konstantinidis K.T."/>
            <person name="Eloe-Fadrosh E.A."/>
            <person name="Kyrpides N.C."/>
            <person name="Woyke T."/>
        </authorList>
    </citation>
    <scope>NUCLEOTIDE SEQUENCE</scope>
    <source>
        <strain evidence="4">GVMAG-M-3300023179-111</strain>
    </source>
</reference>
<accession>A0A6C0E0B1</accession>
<feature type="domain" description="Hom-end-associated Hint" evidence="3">
    <location>
        <begin position="45"/>
        <end position="126"/>
    </location>
</feature>
<evidence type="ECO:0000313" key="4">
    <source>
        <dbReference type="EMBL" id="QHT22566.1"/>
    </source>
</evidence>
<dbReference type="AlphaFoldDB" id="A0A6C0E0B1"/>
<keyword evidence="1" id="KW-0068">Autocatalytic cleavage</keyword>
<dbReference type="PROSITE" id="PS50817">
    <property type="entry name" value="INTEIN_N_TER"/>
    <property type="match status" value="1"/>
</dbReference>
<keyword evidence="2" id="KW-0651">Protein splicing</keyword>